<dbReference type="PROSITE" id="PS00474">
    <property type="entry name" value="RIBOSOMAL_L3"/>
    <property type="match status" value="1"/>
</dbReference>
<dbReference type="EMBL" id="CAFBLT010000001">
    <property type="protein sequence ID" value="CAB4870216.1"/>
    <property type="molecule type" value="Genomic_DNA"/>
</dbReference>
<feature type="compositionally biased region" description="Polar residues" evidence="6">
    <location>
        <begin position="34"/>
        <end position="44"/>
    </location>
</feature>
<keyword evidence="2" id="KW-0699">rRNA-binding</keyword>
<evidence type="ECO:0000256" key="3">
    <source>
        <dbReference type="ARBA" id="ARBA00022884"/>
    </source>
</evidence>
<dbReference type="EMBL" id="CAFABE010000001">
    <property type="protein sequence ID" value="CAB4815568.1"/>
    <property type="molecule type" value="Genomic_DNA"/>
</dbReference>
<dbReference type="InterPro" id="IPR009000">
    <property type="entry name" value="Transl_B-barrel_sf"/>
</dbReference>
<dbReference type="GO" id="GO:0003735">
    <property type="term" value="F:structural constituent of ribosome"/>
    <property type="evidence" value="ECO:0007669"/>
    <property type="project" value="InterPro"/>
</dbReference>
<sequence>MPGGSRVESPALWGGDRKSGNRFSHRRCARQPEKSGTPSRTISSAPLGESRAERWRVGVVAEAPRTNKKGCTVATKAIVGEKVGMTQVWDDENRSIPVTVVKVAPVRVVQVKTPESDGYSALQVTWGTRREGLLNKPEAGHFGAAGVDAGKKLLELRLENVGDYTVGQEITAEIFEKGERIDATAVSKGKGFAGGMKRHNFKGQGASHGNHKAHRVPGSIGGCATPGRVFKGTRMAGRMGGQQVTTTNLEIIGADPERQVVLVKGAVPGPRGGVVVLRNSVKVAAAAGKAGGSK</sequence>
<protein>
    <submittedName>
        <fullName evidence="9">Unannotated protein</fullName>
    </submittedName>
</protein>
<keyword evidence="4" id="KW-0689">Ribosomal protein</keyword>
<dbReference type="GO" id="GO:0006412">
    <property type="term" value="P:translation"/>
    <property type="evidence" value="ECO:0007669"/>
    <property type="project" value="InterPro"/>
</dbReference>
<dbReference type="PANTHER" id="PTHR11229">
    <property type="entry name" value="50S RIBOSOMAL PROTEIN L3"/>
    <property type="match status" value="1"/>
</dbReference>
<evidence type="ECO:0000313" key="8">
    <source>
        <dbReference type="EMBL" id="CAB4870216.1"/>
    </source>
</evidence>
<gene>
    <name evidence="7" type="ORF">UFOPK3164_00030</name>
    <name evidence="8" type="ORF">UFOPK3427_00742</name>
    <name evidence="9" type="ORF">UFOPK4112_01692</name>
</gene>
<name>A0A6J7RRF5_9ZZZZ</name>
<evidence type="ECO:0000256" key="1">
    <source>
        <dbReference type="ARBA" id="ARBA00006540"/>
    </source>
</evidence>
<evidence type="ECO:0000256" key="2">
    <source>
        <dbReference type="ARBA" id="ARBA00022730"/>
    </source>
</evidence>
<reference evidence="9" key="1">
    <citation type="submission" date="2020-05" db="EMBL/GenBank/DDBJ databases">
        <authorList>
            <person name="Chiriac C."/>
            <person name="Salcher M."/>
            <person name="Ghai R."/>
            <person name="Kavagutti S V."/>
        </authorList>
    </citation>
    <scope>NUCLEOTIDE SEQUENCE</scope>
</reference>
<feature type="region of interest" description="Disordered" evidence="6">
    <location>
        <begin position="1"/>
        <end position="50"/>
    </location>
</feature>
<dbReference type="EMBL" id="CAFBPM010000024">
    <property type="protein sequence ID" value="CAB5031405.1"/>
    <property type="molecule type" value="Genomic_DNA"/>
</dbReference>
<proteinExistence type="inferred from homology"/>
<evidence type="ECO:0000313" key="7">
    <source>
        <dbReference type="EMBL" id="CAB4815568.1"/>
    </source>
</evidence>
<evidence type="ECO:0000313" key="9">
    <source>
        <dbReference type="EMBL" id="CAB5031405.1"/>
    </source>
</evidence>
<keyword evidence="5" id="KW-0687">Ribonucleoprotein</keyword>
<dbReference type="InterPro" id="IPR000597">
    <property type="entry name" value="Ribosomal_uL3"/>
</dbReference>
<dbReference type="SUPFAM" id="SSF50447">
    <property type="entry name" value="Translation proteins"/>
    <property type="match status" value="1"/>
</dbReference>
<evidence type="ECO:0000256" key="6">
    <source>
        <dbReference type="SAM" id="MobiDB-lite"/>
    </source>
</evidence>
<accession>A0A6J7RRF5</accession>
<dbReference type="InterPro" id="IPR019927">
    <property type="entry name" value="Ribosomal_uL3_bac/org-type"/>
</dbReference>
<evidence type="ECO:0000256" key="5">
    <source>
        <dbReference type="ARBA" id="ARBA00023274"/>
    </source>
</evidence>
<dbReference type="Gene3D" id="3.30.160.810">
    <property type="match status" value="1"/>
</dbReference>
<dbReference type="NCBIfam" id="TIGR03625">
    <property type="entry name" value="L3_bact"/>
    <property type="match status" value="1"/>
</dbReference>
<dbReference type="InterPro" id="IPR019926">
    <property type="entry name" value="Ribosomal_uL3_CS"/>
</dbReference>
<dbReference type="FunFam" id="2.40.30.10:FF:000004">
    <property type="entry name" value="50S ribosomal protein L3"/>
    <property type="match status" value="1"/>
</dbReference>
<organism evidence="9">
    <name type="scientific">freshwater metagenome</name>
    <dbReference type="NCBI Taxonomy" id="449393"/>
    <lineage>
        <taxon>unclassified sequences</taxon>
        <taxon>metagenomes</taxon>
        <taxon>ecological metagenomes</taxon>
    </lineage>
</organism>
<dbReference type="AlphaFoldDB" id="A0A6J7RRF5"/>
<dbReference type="HAMAP" id="MF_01325_B">
    <property type="entry name" value="Ribosomal_uL3_B"/>
    <property type="match status" value="1"/>
</dbReference>
<dbReference type="PANTHER" id="PTHR11229:SF16">
    <property type="entry name" value="LARGE RIBOSOMAL SUBUNIT PROTEIN UL3C"/>
    <property type="match status" value="1"/>
</dbReference>
<evidence type="ECO:0000256" key="4">
    <source>
        <dbReference type="ARBA" id="ARBA00022980"/>
    </source>
</evidence>
<dbReference type="Gene3D" id="2.40.30.10">
    <property type="entry name" value="Translation factors"/>
    <property type="match status" value="1"/>
</dbReference>
<dbReference type="GO" id="GO:0022625">
    <property type="term" value="C:cytosolic large ribosomal subunit"/>
    <property type="evidence" value="ECO:0007669"/>
    <property type="project" value="TreeGrafter"/>
</dbReference>
<comment type="similarity">
    <text evidence="1">Belongs to the universal ribosomal protein uL3 family.</text>
</comment>
<dbReference type="FunFam" id="3.30.160.810:FF:000001">
    <property type="entry name" value="50S ribosomal protein L3"/>
    <property type="match status" value="1"/>
</dbReference>
<keyword evidence="3" id="KW-0694">RNA-binding</keyword>
<dbReference type="GO" id="GO:0019843">
    <property type="term" value="F:rRNA binding"/>
    <property type="evidence" value="ECO:0007669"/>
    <property type="project" value="UniProtKB-KW"/>
</dbReference>
<dbReference type="Pfam" id="PF00297">
    <property type="entry name" value="Ribosomal_L3"/>
    <property type="match status" value="1"/>
</dbReference>